<dbReference type="InterPro" id="IPR046799">
    <property type="entry name" value="ROXA-like_wH"/>
</dbReference>
<dbReference type="Proteomes" id="UP001595621">
    <property type="component" value="Unassembled WGS sequence"/>
</dbReference>
<dbReference type="PANTHER" id="PTHR13096">
    <property type="entry name" value="MINA53 MYC INDUCED NUCLEAR ANTIGEN"/>
    <property type="match status" value="1"/>
</dbReference>
<comment type="caution">
    <text evidence="7">The sequence shown here is derived from an EMBL/GenBank/DDBJ whole genome shotgun (WGS) entry which is preliminary data.</text>
</comment>
<accession>A0ABV7GA95</accession>
<dbReference type="SUPFAM" id="SSF51197">
    <property type="entry name" value="Clavaminate synthase-like"/>
    <property type="match status" value="1"/>
</dbReference>
<dbReference type="Gene3D" id="3.40.366.30">
    <property type="entry name" value="50S ribosomal protein L16 arginine hydroxylase, Chain A, Domain 2"/>
    <property type="match status" value="1"/>
</dbReference>
<dbReference type="PANTHER" id="PTHR13096:SF8">
    <property type="entry name" value="RIBOSOMAL OXYGENASE 1"/>
    <property type="match status" value="1"/>
</dbReference>
<keyword evidence="8" id="KW-1185">Reference proteome</keyword>
<evidence type="ECO:0000256" key="3">
    <source>
        <dbReference type="ARBA" id="ARBA00022964"/>
    </source>
</evidence>
<dbReference type="Gene3D" id="2.60.120.650">
    <property type="entry name" value="Cupin"/>
    <property type="match status" value="1"/>
</dbReference>
<keyword evidence="2" id="KW-0479">Metal-binding</keyword>
<dbReference type="Pfam" id="PF20514">
    <property type="entry name" value="WHD_ROXA"/>
    <property type="match status" value="1"/>
</dbReference>
<evidence type="ECO:0000256" key="1">
    <source>
        <dbReference type="ARBA" id="ARBA00001954"/>
    </source>
</evidence>
<name>A0ABV7GA95_9GAMM</name>
<sequence length="380" mass="42733">MPYSLNLDIPAFLQHYWQQKPLVIKGAYSDFIDPLSPDELAGMAMEAEISSRIVVTKADDWHVDQGPFEDFAEYGDSHWQLLVQAVNHYLPQTDELMDSLRFLPDWRLDDLMVSFATPQGGVGPHIDNYDVFILQGEGRRHWVVGDKGNYKPRGNNPQSPLVEDFEPMIDVVLEPGDLLYIPPGYPHRGNTLEPSMSYSIGYRAPSQQELFGEVADFLLDHSRGQQRFTSAIKEDTQGQVSLSTQSGMAQLLTALIEDKSTYNDILGRLLSQNRFDLDISPSDPAYSSEELAKLIATDNHLSRIGGLKVLRLEQDVQPRLFINGEAWLFSELDEATLSEIANSKQLSPQLATALCNNQHNAAILLDWVNQGLYYFDADEA</sequence>
<keyword evidence="4" id="KW-0560">Oxidoreductase</keyword>
<comment type="cofactor">
    <cofactor evidence="1">
        <name>Fe(2+)</name>
        <dbReference type="ChEBI" id="CHEBI:29033"/>
    </cofactor>
</comment>
<dbReference type="InterPro" id="IPR039994">
    <property type="entry name" value="NO66-like"/>
</dbReference>
<dbReference type="InterPro" id="IPR003347">
    <property type="entry name" value="JmjC_dom"/>
</dbReference>
<gene>
    <name evidence="7" type="ORF">ACFOE0_09535</name>
</gene>
<evidence type="ECO:0000256" key="5">
    <source>
        <dbReference type="ARBA" id="ARBA00023004"/>
    </source>
</evidence>
<dbReference type="RefSeq" id="WP_248935657.1">
    <property type="nucleotide sequence ID" value="NZ_JAKILF010000003.1"/>
</dbReference>
<dbReference type="EMBL" id="JBHRTD010000012">
    <property type="protein sequence ID" value="MFC3138424.1"/>
    <property type="molecule type" value="Genomic_DNA"/>
</dbReference>
<reference evidence="8" key="1">
    <citation type="journal article" date="2019" name="Int. J. Syst. Evol. Microbiol.">
        <title>The Global Catalogue of Microorganisms (GCM) 10K type strain sequencing project: providing services to taxonomists for standard genome sequencing and annotation.</title>
        <authorList>
            <consortium name="The Broad Institute Genomics Platform"/>
            <consortium name="The Broad Institute Genome Sequencing Center for Infectious Disease"/>
            <person name="Wu L."/>
            <person name="Ma J."/>
        </authorList>
    </citation>
    <scope>NUCLEOTIDE SEQUENCE [LARGE SCALE GENOMIC DNA]</scope>
    <source>
        <strain evidence="8">KCTC 52277</strain>
    </source>
</reference>
<keyword evidence="5" id="KW-0408">Iron</keyword>
<dbReference type="Pfam" id="PF08007">
    <property type="entry name" value="JmjC_2"/>
    <property type="match status" value="1"/>
</dbReference>
<protein>
    <submittedName>
        <fullName evidence="7">JmjC domain-containing protein</fullName>
    </submittedName>
</protein>
<dbReference type="SMART" id="SM00558">
    <property type="entry name" value="JmjC"/>
    <property type="match status" value="1"/>
</dbReference>
<organism evidence="7 8">
    <name type="scientific">Shewanella submarina</name>
    <dbReference type="NCBI Taxonomy" id="2016376"/>
    <lineage>
        <taxon>Bacteria</taxon>
        <taxon>Pseudomonadati</taxon>
        <taxon>Pseudomonadota</taxon>
        <taxon>Gammaproteobacteria</taxon>
        <taxon>Alteromonadales</taxon>
        <taxon>Shewanellaceae</taxon>
        <taxon>Shewanella</taxon>
    </lineage>
</organism>
<evidence type="ECO:0000313" key="7">
    <source>
        <dbReference type="EMBL" id="MFC3138424.1"/>
    </source>
</evidence>
<feature type="domain" description="JmjC" evidence="6">
    <location>
        <begin position="92"/>
        <end position="219"/>
    </location>
</feature>
<evidence type="ECO:0000259" key="6">
    <source>
        <dbReference type="PROSITE" id="PS51184"/>
    </source>
</evidence>
<evidence type="ECO:0000256" key="4">
    <source>
        <dbReference type="ARBA" id="ARBA00023002"/>
    </source>
</evidence>
<evidence type="ECO:0000313" key="8">
    <source>
        <dbReference type="Proteomes" id="UP001595621"/>
    </source>
</evidence>
<dbReference type="PROSITE" id="PS51184">
    <property type="entry name" value="JMJC"/>
    <property type="match status" value="1"/>
</dbReference>
<keyword evidence="3" id="KW-0223">Dioxygenase</keyword>
<evidence type="ECO:0000256" key="2">
    <source>
        <dbReference type="ARBA" id="ARBA00022723"/>
    </source>
</evidence>
<proteinExistence type="predicted"/>